<gene>
    <name evidence="1" type="ORF">SAMN05660866_02756</name>
</gene>
<dbReference type="NCBIfam" id="NF003816">
    <property type="entry name" value="PRK05406.1-5"/>
    <property type="match status" value="1"/>
</dbReference>
<dbReference type="PANTHER" id="PTHR30292">
    <property type="entry name" value="UNCHARACTERIZED PROTEIN YBGL-RELATED"/>
    <property type="match status" value="1"/>
</dbReference>
<dbReference type="NCBIfam" id="NF003814">
    <property type="entry name" value="PRK05406.1-3"/>
    <property type="match status" value="1"/>
</dbReference>
<dbReference type="InterPro" id="IPR005501">
    <property type="entry name" value="LamB/YcsF/PxpA-like"/>
</dbReference>
<dbReference type="RefSeq" id="WP_079513188.1">
    <property type="nucleotide sequence ID" value="NZ_CAXBOB010000289.1"/>
</dbReference>
<dbReference type="CDD" id="cd10801">
    <property type="entry name" value="LamB_YcsF_like_1"/>
    <property type="match status" value="1"/>
</dbReference>
<name>A0A1T5D6M9_9FLAO</name>
<organism evidence="1 2">
    <name type="scientific">Maribacter arcticus</name>
    <dbReference type="NCBI Taxonomy" id="561365"/>
    <lineage>
        <taxon>Bacteria</taxon>
        <taxon>Pseudomonadati</taxon>
        <taxon>Bacteroidota</taxon>
        <taxon>Flavobacteriia</taxon>
        <taxon>Flavobacteriales</taxon>
        <taxon>Flavobacteriaceae</taxon>
        <taxon>Maribacter</taxon>
    </lineage>
</organism>
<dbReference type="Pfam" id="PF03746">
    <property type="entry name" value="LamB_YcsF"/>
    <property type="match status" value="1"/>
</dbReference>
<proteinExistence type="predicted"/>
<dbReference type="Proteomes" id="UP000190339">
    <property type="component" value="Unassembled WGS sequence"/>
</dbReference>
<dbReference type="EMBL" id="FUYL01000008">
    <property type="protein sequence ID" value="SKB67173.1"/>
    <property type="molecule type" value="Genomic_DNA"/>
</dbReference>
<evidence type="ECO:0000313" key="2">
    <source>
        <dbReference type="Proteomes" id="UP000190339"/>
    </source>
</evidence>
<keyword evidence="2" id="KW-1185">Reference proteome</keyword>
<reference evidence="2" key="1">
    <citation type="submission" date="2017-02" db="EMBL/GenBank/DDBJ databases">
        <authorList>
            <person name="Varghese N."/>
            <person name="Submissions S."/>
        </authorList>
    </citation>
    <scope>NUCLEOTIDE SEQUENCE [LARGE SCALE GENOMIC DNA]</scope>
    <source>
        <strain evidence="2">DSM 23546</strain>
    </source>
</reference>
<evidence type="ECO:0000313" key="1">
    <source>
        <dbReference type="EMBL" id="SKB67173.1"/>
    </source>
</evidence>
<dbReference type="Gene3D" id="3.20.20.370">
    <property type="entry name" value="Glycoside hydrolase/deacetylase"/>
    <property type="match status" value="1"/>
</dbReference>
<protein>
    <submittedName>
        <fullName evidence="1">UPF0271 protein</fullName>
    </submittedName>
</protein>
<dbReference type="OrthoDB" id="9773478at2"/>
<sequence>MGNKIIDINCDVGEGIGNEADLFPMISSCNIACGGHAGAKESISQSIELALKFNVRVGAHPSYPDRENFGRVSMNISDADLIESIRNQLKLFMTECNEMGATLHHIKPHGALYNDIAKNEHLANVFLSAILPYKDNVILYVPYGSVIESLAKANDFNIMKEAFADRNYNNDLSLVSRKQDQALISNGEEVLEHLVLMYKENQVRTVTGKKIPIQADTFCIHGDTPSAFQILTYITKHLPEHNLQAKP</sequence>
<accession>A0A1T5D6M9</accession>
<dbReference type="AlphaFoldDB" id="A0A1T5D6M9"/>
<dbReference type="STRING" id="561365.SAMN05660866_02756"/>
<dbReference type="PANTHER" id="PTHR30292:SF0">
    <property type="entry name" value="5-OXOPROLINASE SUBUNIT A"/>
    <property type="match status" value="1"/>
</dbReference>
<dbReference type="SUPFAM" id="SSF88713">
    <property type="entry name" value="Glycoside hydrolase/deacetylase"/>
    <property type="match status" value="1"/>
</dbReference>
<dbReference type="GO" id="GO:0005975">
    <property type="term" value="P:carbohydrate metabolic process"/>
    <property type="evidence" value="ECO:0007669"/>
    <property type="project" value="InterPro"/>
</dbReference>
<dbReference type="InterPro" id="IPR011330">
    <property type="entry name" value="Glyco_hydro/deAcase_b/a-brl"/>
</dbReference>